<protein>
    <recommendedName>
        <fullName evidence="3">ABC transporter domain-containing protein</fullName>
    </recommendedName>
</protein>
<dbReference type="PANTHER" id="PTHR43158:SF2">
    <property type="entry name" value="SKFA PEPTIDE EXPORT ATP-BINDING PROTEIN SKFE"/>
    <property type="match status" value="1"/>
</dbReference>
<evidence type="ECO:0000256" key="2">
    <source>
        <dbReference type="ARBA" id="ARBA00022840"/>
    </source>
</evidence>
<dbReference type="SUPFAM" id="SSF52540">
    <property type="entry name" value="P-loop containing nucleoside triphosphate hydrolases"/>
    <property type="match status" value="1"/>
</dbReference>
<dbReference type="Pfam" id="PF00005">
    <property type="entry name" value="ABC_tran"/>
    <property type="match status" value="1"/>
</dbReference>
<dbReference type="GO" id="GO:0005524">
    <property type="term" value="F:ATP binding"/>
    <property type="evidence" value="ECO:0007669"/>
    <property type="project" value="UniProtKB-KW"/>
</dbReference>
<dbReference type="Gene3D" id="3.40.50.300">
    <property type="entry name" value="P-loop containing nucleotide triphosphate hydrolases"/>
    <property type="match status" value="1"/>
</dbReference>
<accession>A0A1B2DCP4</accession>
<dbReference type="EMBL" id="CP016808">
    <property type="protein sequence ID" value="ANY65478.1"/>
    <property type="molecule type" value="Genomic_DNA"/>
</dbReference>
<evidence type="ECO:0000313" key="4">
    <source>
        <dbReference type="EMBL" id="ANY65478.1"/>
    </source>
</evidence>
<keyword evidence="2" id="KW-0067">ATP-binding</keyword>
<reference evidence="4" key="1">
    <citation type="submission" date="2016-08" db="EMBL/GenBank/DDBJ databases">
        <title>Complete Genome Seqeunce of Paenibacillus sp. BIHB 4019 from tea rhizoplane.</title>
        <authorList>
            <person name="Thakur R."/>
            <person name="Swarnkar M.K."/>
            <person name="Gulati A."/>
        </authorList>
    </citation>
    <scope>NUCLEOTIDE SEQUENCE [LARGE SCALE GENOMIC DNA]</scope>
    <source>
        <strain evidence="4">BIHB4019</strain>
    </source>
</reference>
<dbReference type="GO" id="GO:0016887">
    <property type="term" value="F:ATP hydrolysis activity"/>
    <property type="evidence" value="ECO:0007669"/>
    <property type="project" value="InterPro"/>
</dbReference>
<feature type="domain" description="ABC transporter" evidence="3">
    <location>
        <begin position="18"/>
        <end position="110"/>
    </location>
</feature>
<dbReference type="InterPro" id="IPR003439">
    <property type="entry name" value="ABC_transporter-like_ATP-bd"/>
</dbReference>
<dbReference type="PANTHER" id="PTHR43158">
    <property type="entry name" value="SKFA PEPTIDE EXPORT ATP-BINDING PROTEIN SKFE"/>
    <property type="match status" value="1"/>
</dbReference>
<dbReference type="RefSeq" id="WP_099516876.1">
    <property type="nucleotide sequence ID" value="NZ_CP016808.1"/>
</dbReference>
<dbReference type="InterPro" id="IPR027417">
    <property type="entry name" value="P-loop_NTPase"/>
</dbReference>
<organism evidence="4">
    <name type="scientific">Paenibacillus sp. BIHB 4019</name>
    <dbReference type="NCBI Taxonomy" id="1870819"/>
    <lineage>
        <taxon>Bacteria</taxon>
        <taxon>Bacillati</taxon>
        <taxon>Bacillota</taxon>
        <taxon>Bacilli</taxon>
        <taxon>Bacillales</taxon>
        <taxon>Paenibacillaceae</taxon>
        <taxon>Paenibacillus</taxon>
    </lineage>
</organism>
<evidence type="ECO:0000256" key="1">
    <source>
        <dbReference type="ARBA" id="ARBA00022741"/>
    </source>
</evidence>
<dbReference type="AlphaFoldDB" id="A0A1B2DCP4"/>
<keyword evidence="1" id="KW-0547">Nucleotide-binding</keyword>
<name>A0A1B2DCP4_9BACL</name>
<gene>
    <name evidence="4" type="ORF">BBD42_02605</name>
</gene>
<proteinExistence type="predicted"/>
<sequence length="115" mass="13062">MIEITDLTKRYGKHIVFKDLNITFPKNKFTLITGPNGSGKTTLLKCLLGLERYTGIIKFSNRCIYDILDDVQVVYDNCPLYANLSGYQNINLLGNNILDQVEELLPNIRIPLANQ</sequence>
<evidence type="ECO:0000259" key="3">
    <source>
        <dbReference type="Pfam" id="PF00005"/>
    </source>
</evidence>